<dbReference type="Proteomes" id="UP000281985">
    <property type="component" value="Unassembled WGS sequence"/>
</dbReference>
<keyword evidence="1" id="KW-1133">Transmembrane helix</keyword>
<organism evidence="2 3">
    <name type="scientific">Dokdonia sinensis</name>
    <dbReference type="NCBI Taxonomy" id="2479847"/>
    <lineage>
        <taxon>Bacteria</taxon>
        <taxon>Pseudomonadati</taxon>
        <taxon>Bacteroidota</taxon>
        <taxon>Flavobacteriia</taxon>
        <taxon>Flavobacteriales</taxon>
        <taxon>Flavobacteriaceae</taxon>
        <taxon>Dokdonia</taxon>
    </lineage>
</organism>
<reference evidence="2 3" key="1">
    <citation type="submission" date="2018-10" db="EMBL/GenBank/DDBJ databases">
        <title>Dokdonia luteus sp. nov., isolated from sea water.</title>
        <authorList>
            <person name="Zhou L.Y."/>
            <person name="Du Z.J."/>
        </authorList>
    </citation>
    <scope>NUCLEOTIDE SEQUENCE [LARGE SCALE GENOMIC DNA]</scope>
    <source>
        <strain evidence="2 3">SH27</strain>
    </source>
</reference>
<name>A0A3M0FTY2_9FLAO</name>
<accession>A0A3M0FTY2</accession>
<evidence type="ECO:0000313" key="2">
    <source>
        <dbReference type="EMBL" id="RMB56111.1"/>
    </source>
</evidence>
<gene>
    <name evidence="2" type="ORF">EAX61_15920</name>
</gene>
<evidence type="ECO:0000313" key="3">
    <source>
        <dbReference type="Proteomes" id="UP000281985"/>
    </source>
</evidence>
<sequence>MRQRRKERIDASEHKFRKGKEKYATLNNQYKFPNPNAEEIFRVKKEIREKLRKERRINYIKWTLIMILILIVLYIAFSLFYVRTVKNLG</sequence>
<keyword evidence="1" id="KW-0472">Membrane</keyword>
<dbReference type="EMBL" id="REFV01000023">
    <property type="protein sequence ID" value="RMB56111.1"/>
    <property type="molecule type" value="Genomic_DNA"/>
</dbReference>
<protein>
    <submittedName>
        <fullName evidence="2">Uncharacterized protein</fullName>
    </submittedName>
</protein>
<keyword evidence="3" id="KW-1185">Reference proteome</keyword>
<feature type="transmembrane region" description="Helical" evidence="1">
    <location>
        <begin position="59"/>
        <end position="82"/>
    </location>
</feature>
<evidence type="ECO:0000256" key="1">
    <source>
        <dbReference type="SAM" id="Phobius"/>
    </source>
</evidence>
<keyword evidence="1" id="KW-0812">Transmembrane</keyword>
<comment type="caution">
    <text evidence="2">The sequence shown here is derived from an EMBL/GenBank/DDBJ whole genome shotgun (WGS) entry which is preliminary data.</text>
</comment>
<dbReference type="AlphaFoldDB" id="A0A3M0FTY2"/>
<proteinExistence type="predicted"/>